<organism evidence="3">
    <name type="scientific">Vigna angularis var. angularis</name>
    <dbReference type="NCBI Taxonomy" id="157739"/>
    <lineage>
        <taxon>Eukaryota</taxon>
        <taxon>Viridiplantae</taxon>
        <taxon>Streptophyta</taxon>
        <taxon>Embryophyta</taxon>
        <taxon>Tracheophyta</taxon>
        <taxon>Spermatophyta</taxon>
        <taxon>Magnoliopsida</taxon>
        <taxon>eudicotyledons</taxon>
        <taxon>Gunneridae</taxon>
        <taxon>Pentapetalae</taxon>
        <taxon>rosids</taxon>
        <taxon>fabids</taxon>
        <taxon>Fabales</taxon>
        <taxon>Fabaceae</taxon>
        <taxon>Papilionoideae</taxon>
        <taxon>50 kb inversion clade</taxon>
        <taxon>NPAAA clade</taxon>
        <taxon>indigoferoid/millettioid clade</taxon>
        <taxon>Phaseoleae</taxon>
        <taxon>Vigna</taxon>
    </lineage>
</organism>
<feature type="compositionally biased region" description="Basic and acidic residues" evidence="1">
    <location>
        <begin position="174"/>
        <end position="184"/>
    </location>
</feature>
<evidence type="ECO:0000256" key="1">
    <source>
        <dbReference type="SAM" id="MobiDB-lite"/>
    </source>
</evidence>
<feature type="compositionally biased region" description="Polar residues" evidence="1">
    <location>
        <begin position="1"/>
        <end position="53"/>
    </location>
</feature>
<dbReference type="EMBL" id="AP015118">
    <property type="protein sequence ID" value="BAU03189.1"/>
    <property type="molecule type" value="Genomic_DNA"/>
</dbReference>
<proteinExistence type="predicted"/>
<evidence type="ECO:0000313" key="3">
    <source>
        <dbReference type="EMBL" id="BAU03189.1"/>
    </source>
</evidence>
<reference evidence="3" key="1">
    <citation type="journal article" date="2015" name="Sci. Rep.">
        <title>The power of single molecule real-time sequencing technology in the de novo assembly of a eukaryotic genome.</title>
        <authorList>
            <person name="Sakai H."/>
            <person name="Naito K."/>
            <person name="Ogiso-Tanaka E."/>
            <person name="Takahashi Y."/>
            <person name="Iseki K."/>
            <person name="Muto C."/>
            <person name="Satou K."/>
            <person name="Teruya K."/>
            <person name="Shiroma A."/>
            <person name="Shimoji M."/>
            <person name="Hirano T."/>
            <person name="Itoh T."/>
            <person name="Kaga A."/>
            <person name="Tomooka N."/>
        </authorList>
    </citation>
    <scope>NUCLEOTIDE SEQUENCE</scope>
</reference>
<sequence length="191" mass="22424">ETAYVQHTPQRSSAHIQQRASIQQTSRSKALVQQSGKQRTSSTFQQQRPTASRSSKELKQHTFLIWLEVVHGDSLEYVPAASCSTVERRMKVQWSRSKQERGSPHTQRRKLIVYLAMGMIFFVFFLFKMKHIESGLQPSLNWIKVENPFIHYWHGPVWKKYFKKRKKVKYGRNQKGDKRGESRGVGKSFRV</sequence>
<feature type="region of interest" description="Disordered" evidence="1">
    <location>
        <begin position="169"/>
        <end position="191"/>
    </location>
</feature>
<name>A0A0S3TDP8_PHAAN</name>
<keyword evidence="2" id="KW-0472">Membrane</keyword>
<gene>
    <name evidence="3" type="primary">Vigan.UMG034800</name>
    <name evidence="3" type="ORF">VIGAN_UM034800</name>
</gene>
<feature type="non-terminal residue" evidence="3">
    <location>
        <position position="1"/>
    </location>
</feature>
<evidence type="ECO:0000256" key="2">
    <source>
        <dbReference type="SAM" id="Phobius"/>
    </source>
</evidence>
<keyword evidence="2" id="KW-0812">Transmembrane</keyword>
<accession>A0A0S3TDP8</accession>
<feature type="region of interest" description="Disordered" evidence="1">
    <location>
        <begin position="1"/>
        <end position="55"/>
    </location>
</feature>
<dbReference type="AlphaFoldDB" id="A0A0S3TDP8"/>
<protein>
    <submittedName>
        <fullName evidence="3">Uncharacterized protein</fullName>
    </submittedName>
</protein>
<feature type="transmembrane region" description="Helical" evidence="2">
    <location>
        <begin position="111"/>
        <end position="129"/>
    </location>
</feature>
<keyword evidence="2" id="KW-1133">Transmembrane helix</keyword>